<dbReference type="GO" id="GO:0070098">
    <property type="term" value="P:chemokine-mediated signaling pathway"/>
    <property type="evidence" value="ECO:0007669"/>
    <property type="project" value="TreeGrafter"/>
</dbReference>
<dbReference type="STRING" id="8840.ENSAPLP00000027061"/>
<dbReference type="InterPro" id="IPR036048">
    <property type="entry name" value="Interleukin_8-like_sf"/>
</dbReference>
<dbReference type="GO" id="GO:0061844">
    <property type="term" value="P:antimicrobial humoral immune response mediated by antimicrobial peptide"/>
    <property type="evidence" value="ECO:0007669"/>
    <property type="project" value="TreeGrafter"/>
</dbReference>
<sequence>MQHKGWTGDGKSLGGALAVVWGLTELCFSAPTDNALTTCCFSYQQRPVPRSLIASAYITSTSCSQPGVVLVTTKGREICADPQAAWVKAHLKHFEKKN</sequence>
<dbReference type="PANTHER" id="PTHR12015">
    <property type="entry name" value="SMALL INDUCIBLE CYTOKINE A"/>
    <property type="match status" value="1"/>
</dbReference>
<dbReference type="Proteomes" id="UP000016666">
    <property type="component" value="Chromosome 20"/>
</dbReference>
<evidence type="ECO:0000313" key="8">
    <source>
        <dbReference type="Proteomes" id="UP000016666"/>
    </source>
</evidence>
<evidence type="ECO:0000256" key="1">
    <source>
        <dbReference type="ARBA" id="ARBA00010868"/>
    </source>
</evidence>
<dbReference type="GO" id="GO:0006954">
    <property type="term" value="P:inflammatory response"/>
    <property type="evidence" value="ECO:0007669"/>
    <property type="project" value="TreeGrafter"/>
</dbReference>
<evidence type="ECO:0000256" key="4">
    <source>
        <dbReference type="ARBA" id="ARBA00022729"/>
    </source>
</evidence>
<reference evidence="7" key="2">
    <citation type="submission" date="2025-08" db="UniProtKB">
        <authorList>
            <consortium name="Ensembl"/>
        </authorList>
    </citation>
    <scope>IDENTIFICATION</scope>
</reference>
<dbReference type="GO" id="GO:0005615">
    <property type="term" value="C:extracellular space"/>
    <property type="evidence" value="ECO:0007669"/>
    <property type="project" value="UniProtKB-KW"/>
</dbReference>
<organism evidence="7 8">
    <name type="scientific">Anas platyrhynchos platyrhynchos</name>
    <name type="common">Northern mallard</name>
    <dbReference type="NCBI Taxonomy" id="8840"/>
    <lineage>
        <taxon>Eukaryota</taxon>
        <taxon>Metazoa</taxon>
        <taxon>Chordata</taxon>
        <taxon>Craniata</taxon>
        <taxon>Vertebrata</taxon>
        <taxon>Euteleostomi</taxon>
        <taxon>Archelosauria</taxon>
        <taxon>Archosauria</taxon>
        <taxon>Dinosauria</taxon>
        <taxon>Saurischia</taxon>
        <taxon>Theropoda</taxon>
        <taxon>Coelurosauria</taxon>
        <taxon>Aves</taxon>
        <taxon>Neognathae</taxon>
        <taxon>Galloanserae</taxon>
        <taxon>Anseriformes</taxon>
        <taxon>Anatidae</taxon>
        <taxon>Anatinae</taxon>
        <taxon>Anas</taxon>
    </lineage>
</organism>
<dbReference type="PANTHER" id="PTHR12015:SF103">
    <property type="entry name" value="C-C MOTIF CHEMOKINE 4-RELATED"/>
    <property type="match status" value="1"/>
</dbReference>
<evidence type="ECO:0000256" key="2">
    <source>
        <dbReference type="ARBA" id="ARBA00022500"/>
    </source>
</evidence>
<dbReference type="CDD" id="cd00272">
    <property type="entry name" value="Chemokine_CC"/>
    <property type="match status" value="1"/>
</dbReference>
<dbReference type="GeneTree" id="ENSGT01040000241757"/>
<reference evidence="7 8" key="1">
    <citation type="submission" date="2017-10" db="EMBL/GenBank/DDBJ databases">
        <title>A new Pekin duck reference genome.</title>
        <authorList>
            <person name="Hou Z.-C."/>
            <person name="Zhou Z.-K."/>
            <person name="Zhu F."/>
            <person name="Hou S.-S."/>
        </authorList>
    </citation>
    <scope>NUCLEOTIDE SEQUENCE [LARGE SCALE GENOMIC DNA]</scope>
</reference>
<dbReference type="OMA" id="REVCADT"/>
<proteinExistence type="inferred from homology"/>
<dbReference type="SMART" id="SM00199">
    <property type="entry name" value="SCY"/>
    <property type="match status" value="1"/>
</dbReference>
<dbReference type="Gene3D" id="2.40.50.40">
    <property type="match status" value="1"/>
</dbReference>
<dbReference type="Pfam" id="PF00048">
    <property type="entry name" value="IL8"/>
    <property type="match status" value="1"/>
</dbReference>
<dbReference type="Ensembl" id="ENSAPLT00000027693.1">
    <property type="protein sequence ID" value="ENSAPLP00000027061.1"/>
    <property type="gene ID" value="ENSAPLG00000031023.1"/>
</dbReference>
<protein>
    <recommendedName>
        <fullName evidence="6">Chemokine interleukin-8-like domain-containing protein</fullName>
    </recommendedName>
</protein>
<name>A0A493TMG1_ANAPP</name>
<evidence type="ECO:0000256" key="5">
    <source>
        <dbReference type="SAM" id="SignalP"/>
    </source>
</evidence>
<dbReference type="AlphaFoldDB" id="A0A493TMG1"/>
<dbReference type="GO" id="GO:0008009">
    <property type="term" value="F:chemokine activity"/>
    <property type="evidence" value="ECO:0007669"/>
    <property type="project" value="InterPro"/>
</dbReference>
<keyword evidence="4 5" id="KW-0732">Signal</keyword>
<dbReference type="GO" id="GO:0048020">
    <property type="term" value="F:CCR chemokine receptor binding"/>
    <property type="evidence" value="ECO:0007669"/>
    <property type="project" value="TreeGrafter"/>
</dbReference>
<dbReference type="FunFam" id="2.40.50.40:FF:000002">
    <property type="entry name" value="C-C motif chemokine"/>
    <property type="match status" value="1"/>
</dbReference>
<dbReference type="GO" id="GO:0048245">
    <property type="term" value="P:eosinophil chemotaxis"/>
    <property type="evidence" value="ECO:0007669"/>
    <property type="project" value="TreeGrafter"/>
</dbReference>
<dbReference type="InterPro" id="IPR039809">
    <property type="entry name" value="Chemokine_b/g/d"/>
</dbReference>
<dbReference type="InterPro" id="IPR001811">
    <property type="entry name" value="Chemokine_IL8-like_dom"/>
</dbReference>
<feature type="domain" description="Chemokine interleukin-8-like" evidence="6">
    <location>
        <begin position="36"/>
        <end position="94"/>
    </location>
</feature>
<evidence type="ECO:0000256" key="3">
    <source>
        <dbReference type="ARBA" id="ARBA00022514"/>
    </source>
</evidence>
<dbReference type="SUPFAM" id="SSF54117">
    <property type="entry name" value="Interleukin 8-like chemokines"/>
    <property type="match status" value="1"/>
</dbReference>
<accession>A0A493TMG1</accession>
<evidence type="ECO:0000259" key="6">
    <source>
        <dbReference type="SMART" id="SM00199"/>
    </source>
</evidence>
<reference evidence="7" key="3">
    <citation type="submission" date="2025-09" db="UniProtKB">
        <authorList>
            <consortium name="Ensembl"/>
        </authorList>
    </citation>
    <scope>IDENTIFICATION</scope>
</reference>
<evidence type="ECO:0000313" key="7">
    <source>
        <dbReference type="Ensembl" id="ENSAPLP00000027061.1"/>
    </source>
</evidence>
<dbReference type="GO" id="GO:0030335">
    <property type="term" value="P:positive regulation of cell migration"/>
    <property type="evidence" value="ECO:0007669"/>
    <property type="project" value="TreeGrafter"/>
</dbReference>
<comment type="similarity">
    <text evidence="1">Belongs to the intercrine beta (chemokine CC) family.</text>
</comment>
<feature type="chain" id="PRO_5019771571" description="Chemokine interleukin-8-like domain-containing protein" evidence="5">
    <location>
        <begin position="30"/>
        <end position="98"/>
    </location>
</feature>
<keyword evidence="3" id="KW-0202">Cytokine</keyword>
<feature type="signal peptide" evidence="5">
    <location>
        <begin position="1"/>
        <end position="29"/>
    </location>
</feature>
<keyword evidence="8" id="KW-1185">Reference proteome</keyword>
<keyword evidence="2" id="KW-0145">Chemotaxis</keyword>